<feature type="region of interest" description="Disordered" evidence="1">
    <location>
        <begin position="1"/>
        <end position="62"/>
    </location>
</feature>
<feature type="region of interest" description="Disordered" evidence="1">
    <location>
        <begin position="134"/>
        <end position="226"/>
    </location>
</feature>
<feature type="region of interest" description="Disordered" evidence="1">
    <location>
        <begin position="463"/>
        <end position="570"/>
    </location>
</feature>
<feature type="compositionally biased region" description="Basic and acidic residues" evidence="1">
    <location>
        <begin position="491"/>
        <end position="504"/>
    </location>
</feature>
<dbReference type="Proteomes" id="UP000323067">
    <property type="component" value="Chromosome vi"/>
</dbReference>
<dbReference type="VEuPathDB" id="FungiDB:CCM_02041"/>
<proteinExistence type="predicted"/>
<accession>A0A2H4SCN7</accession>
<feature type="compositionally biased region" description="Polar residues" evidence="1">
    <location>
        <begin position="28"/>
        <end position="38"/>
    </location>
</feature>
<reference evidence="2 3" key="1">
    <citation type="journal article" date="2017" name="BMC Genomics">
        <title>Chromosome level assembly and secondary metabolite potential of the parasitic fungus Cordyceps militaris.</title>
        <authorList>
            <person name="Kramer G.J."/>
            <person name="Nodwell J.R."/>
        </authorList>
    </citation>
    <scope>NUCLEOTIDE SEQUENCE [LARGE SCALE GENOMIC DNA]</scope>
    <source>
        <strain evidence="2 3">ATCC 34164</strain>
    </source>
</reference>
<name>A0A2H4SCN7_CORMI</name>
<gene>
    <name evidence="2" type="ORF">A9K55_006854</name>
</gene>
<evidence type="ECO:0000313" key="2">
    <source>
        <dbReference type="EMBL" id="ATY60872.1"/>
    </source>
</evidence>
<sequence length="805" mass="87178">MDVTSLLNTAGSSSKPPRSSASPAITESGHTVPSSALPTPSPERTLGPADLDGSPRQNPSLWGARGYSLQLVLDAKARSSSVFSYQADGRAETESEGSLYNSSRNDSVCSAEVSASSHSPRNTQSRTLLSFISPEQSDGEHGGMEARNSGLASRSSQSAHVSTPHSRISSCTTIGDLQSGKDATLQNRGTSLDRMASHRDSQTTSQADEGSLSLHSNGSKMHKRTMSAPDIAQCSVARMPRHSAQPMISESTCSRPGDEQSAEESRRSSAATETSASMKQDQEAYCMFVKDCDTGSQLRKAISHLFGRNKACTLRIPKHVWVYYCRKHYQRIRYRNAKTYPLNQMELVKLQIMRLQAWSEENRKQNNGAYIRMWTLSLRKREQSRIENGGGGGSVIEDSSAVHDARTVAGTAVPEWLIQRVASGYTTEAILDVAERLHKEIKDGHLAQVPEIEFLPDIVEADSGTGSKASRNGRRQSRVPSTSGIKTPKRKAPEALDFGRRDSVYSDGRGASKYYPHPPQHHYHHHHGHYPPPPPGEESYNVVSPSGKRARLVRGPPSYGPPTGHSAQLPPLASALSYGEMQPPPQATARAPNVVVPRIQPPAYRRGSHSYGTASPPDSYYPGQSLPGGGGGPPRWDGGYESSPHSARSDGAYALSTGDFRHAGPPAPHHGQQQPLPPISAQLDSRSPRAGPHAGRPHHWRSASAYVPGDHRAPPMPGARPLSSGHDAPHHAPPPPGYGREYEQGPPPQQQHYGPEQHDQYAYAWPRGHHGSQPPPHAPRHAGPPGPHAEEAWSREGRVVYGGRP</sequence>
<feature type="compositionally biased region" description="Low complexity" evidence="1">
    <location>
        <begin position="10"/>
        <end position="24"/>
    </location>
</feature>
<feature type="compositionally biased region" description="Pro residues" evidence="1">
    <location>
        <begin position="773"/>
        <end position="787"/>
    </location>
</feature>
<dbReference type="AlphaFoldDB" id="A0A2H4SCN7"/>
<evidence type="ECO:0008006" key="4">
    <source>
        <dbReference type="Google" id="ProtNLM"/>
    </source>
</evidence>
<protein>
    <recommendedName>
        <fullName evidence="4">ORP1 like protein</fullName>
    </recommendedName>
</protein>
<dbReference type="OrthoDB" id="4161595at2759"/>
<feature type="compositionally biased region" description="Polar residues" evidence="1">
    <location>
        <begin position="202"/>
        <end position="219"/>
    </location>
</feature>
<feature type="compositionally biased region" description="Basic residues" evidence="1">
    <location>
        <begin position="519"/>
        <end position="529"/>
    </location>
</feature>
<evidence type="ECO:0000256" key="1">
    <source>
        <dbReference type="SAM" id="MobiDB-lite"/>
    </source>
</evidence>
<feature type="region of interest" description="Disordered" evidence="1">
    <location>
        <begin position="602"/>
        <end position="805"/>
    </location>
</feature>
<feature type="compositionally biased region" description="Basic and acidic residues" evidence="1">
    <location>
        <begin position="788"/>
        <end position="798"/>
    </location>
</feature>
<dbReference type="VEuPathDB" id="FungiDB:A9K55_006854"/>
<evidence type="ECO:0000313" key="3">
    <source>
        <dbReference type="Proteomes" id="UP000323067"/>
    </source>
</evidence>
<feature type="compositionally biased region" description="Polar residues" evidence="1">
    <location>
        <begin position="150"/>
        <end position="176"/>
    </location>
</feature>
<feature type="region of interest" description="Disordered" evidence="1">
    <location>
        <begin position="82"/>
        <end position="104"/>
    </location>
</feature>
<organism evidence="2 3">
    <name type="scientific">Cordyceps militaris</name>
    <name type="common">Caterpillar fungus</name>
    <name type="synonym">Clavaria militaris</name>
    <dbReference type="NCBI Taxonomy" id="73501"/>
    <lineage>
        <taxon>Eukaryota</taxon>
        <taxon>Fungi</taxon>
        <taxon>Dikarya</taxon>
        <taxon>Ascomycota</taxon>
        <taxon>Pezizomycotina</taxon>
        <taxon>Sordariomycetes</taxon>
        <taxon>Hypocreomycetidae</taxon>
        <taxon>Hypocreales</taxon>
        <taxon>Cordycipitaceae</taxon>
        <taxon>Cordyceps</taxon>
    </lineage>
</organism>
<dbReference type="EMBL" id="CP023323">
    <property type="protein sequence ID" value="ATY60872.1"/>
    <property type="molecule type" value="Genomic_DNA"/>
</dbReference>
<feature type="region of interest" description="Disordered" evidence="1">
    <location>
        <begin position="240"/>
        <end position="276"/>
    </location>
</feature>